<dbReference type="GO" id="GO:0001671">
    <property type="term" value="F:ATPase activator activity"/>
    <property type="evidence" value="ECO:0007669"/>
    <property type="project" value="InterPro"/>
</dbReference>
<dbReference type="InterPro" id="IPR004640">
    <property type="entry name" value="HscB"/>
</dbReference>
<evidence type="ECO:0000259" key="5">
    <source>
        <dbReference type="PROSITE" id="PS50076"/>
    </source>
</evidence>
<dbReference type="NCBIfam" id="NF003449">
    <property type="entry name" value="PRK05014.1"/>
    <property type="match status" value="1"/>
</dbReference>
<comment type="subunit">
    <text evidence="4">Interacts with HscA and stimulates its ATPase activity.</text>
</comment>
<dbReference type="GO" id="GO:0051087">
    <property type="term" value="F:protein-folding chaperone binding"/>
    <property type="evidence" value="ECO:0007669"/>
    <property type="project" value="InterPro"/>
</dbReference>
<dbReference type="GO" id="GO:0051259">
    <property type="term" value="P:protein complex oligomerization"/>
    <property type="evidence" value="ECO:0007669"/>
    <property type="project" value="InterPro"/>
</dbReference>
<dbReference type="InterPro" id="IPR036386">
    <property type="entry name" value="HscB_C_sf"/>
</dbReference>
<dbReference type="GO" id="GO:1990230">
    <property type="term" value="C:iron-sulfur cluster transfer complex"/>
    <property type="evidence" value="ECO:0007669"/>
    <property type="project" value="TreeGrafter"/>
</dbReference>
<dbReference type="EMBL" id="NASK01000104">
    <property type="protein sequence ID" value="OTQ48089.1"/>
    <property type="molecule type" value="Genomic_DNA"/>
</dbReference>
<dbReference type="InterPro" id="IPR001623">
    <property type="entry name" value="DnaJ_domain"/>
</dbReference>
<evidence type="ECO:0000313" key="7">
    <source>
        <dbReference type="Proteomes" id="UP000194968"/>
    </source>
</evidence>
<dbReference type="AlphaFoldDB" id="A0A242NRK0"/>
<name>A0A242NRK0_9GAMM</name>
<dbReference type="PANTHER" id="PTHR14021">
    <property type="entry name" value="IRON-SULFUR CLUSTER CO-CHAPERONE PROTEIN HSCB"/>
    <property type="match status" value="1"/>
</dbReference>
<dbReference type="GO" id="GO:0006457">
    <property type="term" value="P:protein folding"/>
    <property type="evidence" value="ECO:0007669"/>
    <property type="project" value="UniProtKB-UniRule"/>
</dbReference>
<dbReference type="PROSITE" id="PS50076">
    <property type="entry name" value="DNAJ_2"/>
    <property type="match status" value="1"/>
</dbReference>
<reference evidence="6 7" key="1">
    <citation type="submission" date="2017-03" db="EMBL/GenBank/DDBJ databases">
        <title>Comparative genomics of honeybee gut symbionts reveal geographically distinct and subgroup specific antibiotic resistance.</title>
        <authorList>
            <person name="Ludvigsen J."/>
            <person name="Porcellato D."/>
            <person name="Labee-Lund T.M."/>
            <person name="Amdam G.V."/>
            <person name="Rudi K."/>
        </authorList>
    </citation>
    <scope>NUCLEOTIDE SEQUENCE [LARGE SCALE GENOMIC DNA]</scope>
    <source>
        <strain evidence="6 7">A-4-12</strain>
    </source>
</reference>
<dbReference type="Gene3D" id="1.10.287.110">
    <property type="entry name" value="DnaJ domain"/>
    <property type="match status" value="1"/>
</dbReference>
<dbReference type="Proteomes" id="UP000194968">
    <property type="component" value="Unassembled WGS sequence"/>
</dbReference>
<dbReference type="OrthoDB" id="287587at2"/>
<dbReference type="Gene3D" id="1.20.1280.20">
    <property type="entry name" value="HscB, C-terminal domain"/>
    <property type="match status" value="1"/>
</dbReference>
<keyword evidence="2 4" id="KW-0143">Chaperone</keyword>
<accession>A0A242NRK0</accession>
<dbReference type="SUPFAM" id="SSF47144">
    <property type="entry name" value="HSC20 (HSCB), C-terminal oligomerisation domain"/>
    <property type="match status" value="1"/>
</dbReference>
<evidence type="ECO:0000313" key="6">
    <source>
        <dbReference type="EMBL" id="OTQ48089.1"/>
    </source>
</evidence>
<dbReference type="PANTHER" id="PTHR14021:SF15">
    <property type="entry name" value="IRON-SULFUR CLUSTER CO-CHAPERONE PROTEIN HSCB"/>
    <property type="match status" value="1"/>
</dbReference>
<evidence type="ECO:0000256" key="4">
    <source>
        <dbReference type="HAMAP-Rule" id="MF_00682"/>
    </source>
</evidence>
<dbReference type="CDD" id="cd06257">
    <property type="entry name" value="DnaJ"/>
    <property type="match status" value="1"/>
</dbReference>
<dbReference type="SUPFAM" id="SSF46565">
    <property type="entry name" value="Chaperone J-domain"/>
    <property type="match status" value="1"/>
</dbReference>
<dbReference type="Pfam" id="PF07743">
    <property type="entry name" value="HSCB_C"/>
    <property type="match status" value="1"/>
</dbReference>
<evidence type="ECO:0000256" key="3">
    <source>
        <dbReference type="ARBA" id="ARBA00025596"/>
    </source>
</evidence>
<comment type="caution">
    <text evidence="6">The sequence shown here is derived from an EMBL/GenBank/DDBJ whole genome shotgun (WGS) entry which is preliminary data.</text>
</comment>
<gene>
    <name evidence="4" type="primary">hscB</name>
    <name evidence="6" type="ORF">B6D06_11500</name>
</gene>
<feature type="domain" description="J" evidence="5">
    <location>
        <begin position="4"/>
        <end position="68"/>
    </location>
</feature>
<protein>
    <recommendedName>
        <fullName evidence="4">Co-chaperone protein HscB homolog</fullName>
    </recommendedName>
</protein>
<proteinExistence type="inferred from homology"/>
<organism evidence="6 7">
    <name type="scientific">Gilliamella apis</name>
    <dbReference type="NCBI Taxonomy" id="1970738"/>
    <lineage>
        <taxon>Bacteria</taxon>
        <taxon>Pseudomonadati</taxon>
        <taxon>Pseudomonadota</taxon>
        <taxon>Gammaproteobacteria</taxon>
        <taxon>Orbales</taxon>
        <taxon>Orbaceae</taxon>
        <taxon>Gilliamella</taxon>
    </lineage>
</organism>
<comment type="similarity">
    <text evidence="1 4">Belongs to the HscB family.</text>
</comment>
<sequence length="173" mass="20433">MVINYFELFQLPIQLPIDSGQLTANYQQLQRQYHPDNFANANDNEKVAIIQKSAMINDGYQTLKNPIKAAEYFLSLQGFDVATEQNIIHDADFLMEQFSLREKLDDIENQNNIDLLDDFHSEISQRKKQVYHQLLQHISQQDWQSAVNQIYKIRYLARLIEQIEKLQEKQFAL</sequence>
<evidence type="ECO:0000256" key="1">
    <source>
        <dbReference type="ARBA" id="ARBA00010476"/>
    </source>
</evidence>
<comment type="function">
    <text evidence="3 4">Co-chaperone involved in the maturation of iron-sulfur cluster-containing proteins. Seems to help targeting proteins to be folded toward HscA.</text>
</comment>
<dbReference type="InterPro" id="IPR009073">
    <property type="entry name" value="HscB_oligo_C"/>
</dbReference>
<evidence type="ECO:0000256" key="2">
    <source>
        <dbReference type="ARBA" id="ARBA00023186"/>
    </source>
</evidence>
<dbReference type="SMART" id="SM00271">
    <property type="entry name" value="DnaJ"/>
    <property type="match status" value="1"/>
</dbReference>
<dbReference type="GO" id="GO:0044571">
    <property type="term" value="P:[2Fe-2S] cluster assembly"/>
    <property type="evidence" value="ECO:0007669"/>
    <property type="project" value="InterPro"/>
</dbReference>
<dbReference type="InterPro" id="IPR036869">
    <property type="entry name" value="J_dom_sf"/>
</dbReference>
<dbReference type="NCBIfam" id="TIGR00714">
    <property type="entry name" value="hscB"/>
    <property type="match status" value="1"/>
</dbReference>
<dbReference type="HAMAP" id="MF_00682">
    <property type="entry name" value="HscB"/>
    <property type="match status" value="1"/>
</dbReference>